<evidence type="ECO:0000313" key="3">
    <source>
        <dbReference type="EMBL" id="KAK5091863.1"/>
    </source>
</evidence>
<name>A0ABR0K858_9EURO</name>
<evidence type="ECO:0000313" key="4">
    <source>
        <dbReference type="Proteomes" id="UP001345013"/>
    </source>
</evidence>
<feature type="transmembrane region" description="Helical" evidence="2">
    <location>
        <begin position="12"/>
        <end position="34"/>
    </location>
</feature>
<keyword evidence="2" id="KW-0472">Membrane</keyword>
<evidence type="ECO:0000256" key="1">
    <source>
        <dbReference type="SAM" id="MobiDB-lite"/>
    </source>
</evidence>
<feature type="region of interest" description="Disordered" evidence="1">
    <location>
        <begin position="146"/>
        <end position="186"/>
    </location>
</feature>
<keyword evidence="2" id="KW-1133">Transmembrane helix</keyword>
<sequence>MRFSTDVLLRHKFTLLLIIFGLALLAFVLGIARISLPGTVIARSNVWVTVVCLKSMIVMTYEIVTQRLARFQKWASLKANAILGVLEPLFWFTAFILSCMGVSGRCQGGGCALGVILVLLALVLSALTLCLAIMSVQEYRHFKADRHNGPTKTTKNSNHSDATKESTSHRQHLGLDGVPSRASRGV</sequence>
<keyword evidence="4" id="KW-1185">Reference proteome</keyword>
<feature type="transmembrane region" description="Helical" evidence="2">
    <location>
        <begin position="115"/>
        <end position="136"/>
    </location>
</feature>
<gene>
    <name evidence="3" type="ORF">LTR24_005759</name>
</gene>
<feature type="transmembrane region" description="Helical" evidence="2">
    <location>
        <begin position="85"/>
        <end position="103"/>
    </location>
</feature>
<dbReference type="EMBL" id="JAVRRG010000068">
    <property type="protein sequence ID" value="KAK5091863.1"/>
    <property type="molecule type" value="Genomic_DNA"/>
</dbReference>
<evidence type="ECO:0000256" key="2">
    <source>
        <dbReference type="SAM" id="Phobius"/>
    </source>
</evidence>
<proteinExistence type="predicted"/>
<feature type="compositionally biased region" description="Polar residues" evidence="1">
    <location>
        <begin position="150"/>
        <end position="160"/>
    </location>
</feature>
<keyword evidence="2" id="KW-0812">Transmembrane</keyword>
<accession>A0ABR0K858</accession>
<organism evidence="3 4">
    <name type="scientific">Lithohypha guttulata</name>
    <dbReference type="NCBI Taxonomy" id="1690604"/>
    <lineage>
        <taxon>Eukaryota</taxon>
        <taxon>Fungi</taxon>
        <taxon>Dikarya</taxon>
        <taxon>Ascomycota</taxon>
        <taxon>Pezizomycotina</taxon>
        <taxon>Eurotiomycetes</taxon>
        <taxon>Chaetothyriomycetidae</taxon>
        <taxon>Chaetothyriales</taxon>
        <taxon>Trichomeriaceae</taxon>
        <taxon>Lithohypha</taxon>
    </lineage>
</organism>
<reference evidence="3 4" key="1">
    <citation type="submission" date="2023-08" db="EMBL/GenBank/DDBJ databases">
        <title>Black Yeasts Isolated from many extreme environments.</title>
        <authorList>
            <person name="Coleine C."/>
            <person name="Stajich J.E."/>
            <person name="Selbmann L."/>
        </authorList>
    </citation>
    <scope>NUCLEOTIDE SEQUENCE [LARGE SCALE GENOMIC DNA]</scope>
    <source>
        <strain evidence="3 4">CCFEE 5885</strain>
    </source>
</reference>
<feature type="transmembrane region" description="Helical" evidence="2">
    <location>
        <begin position="46"/>
        <end position="64"/>
    </location>
</feature>
<comment type="caution">
    <text evidence="3">The sequence shown here is derived from an EMBL/GenBank/DDBJ whole genome shotgun (WGS) entry which is preliminary data.</text>
</comment>
<dbReference type="Proteomes" id="UP001345013">
    <property type="component" value="Unassembled WGS sequence"/>
</dbReference>
<protein>
    <recommendedName>
        <fullName evidence="5">MARVEL domain-containing protein</fullName>
    </recommendedName>
</protein>
<evidence type="ECO:0008006" key="5">
    <source>
        <dbReference type="Google" id="ProtNLM"/>
    </source>
</evidence>